<gene>
    <name evidence="1" type="ORF">BO80DRAFT_427334</name>
</gene>
<protein>
    <submittedName>
        <fullName evidence="1">Uncharacterized protein</fullName>
    </submittedName>
</protein>
<dbReference type="VEuPathDB" id="FungiDB:BO80DRAFT_427334"/>
<sequence>MRTQYYVYHGPIERDRRVVMLLILAWVIEIPEVSLKDQKSGRIHRGSCVFKQFSETKCTWVECGWDNRPV</sequence>
<proteinExistence type="predicted"/>
<dbReference type="Proteomes" id="UP000249402">
    <property type="component" value="Unassembled WGS sequence"/>
</dbReference>
<evidence type="ECO:0000313" key="1">
    <source>
        <dbReference type="EMBL" id="RAK98527.1"/>
    </source>
</evidence>
<dbReference type="GeneID" id="37224847"/>
<keyword evidence="2" id="KW-1185">Reference proteome</keyword>
<evidence type="ECO:0000313" key="2">
    <source>
        <dbReference type="Proteomes" id="UP000249402"/>
    </source>
</evidence>
<dbReference type="AlphaFoldDB" id="A0A395GV22"/>
<dbReference type="EMBL" id="KZ824453">
    <property type="protein sequence ID" value="RAK98527.1"/>
    <property type="molecule type" value="Genomic_DNA"/>
</dbReference>
<dbReference type="RefSeq" id="XP_025572855.1">
    <property type="nucleotide sequence ID" value="XM_025719982.1"/>
</dbReference>
<reference evidence="1 2" key="1">
    <citation type="submission" date="2018-02" db="EMBL/GenBank/DDBJ databases">
        <title>The genomes of Aspergillus section Nigri reveals drivers in fungal speciation.</title>
        <authorList>
            <consortium name="DOE Joint Genome Institute"/>
            <person name="Vesth T.C."/>
            <person name="Nybo J."/>
            <person name="Theobald S."/>
            <person name="Brandl J."/>
            <person name="Frisvad J.C."/>
            <person name="Nielsen K.F."/>
            <person name="Lyhne E.K."/>
            <person name="Kogle M.E."/>
            <person name="Kuo A."/>
            <person name="Riley R."/>
            <person name="Clum A."/>
            <person name="Nolan M."/>
            <person name="Lipzen A."/>
            <person name="Salamov A."/>
            <person name="Henrissat B."/>
            <person name="Wiebenga A."/>
            <person name="De vries R.P."/>
            <person name="Grigoriev I.V."/>
            <person name="Mortensen U.H."/>
            <person name="Andersen M.R."/>
            <person name="Baker S.E."/>
        </authorList>
    </citation>
    <scope>NUCLEOTIDE SEQUENCE [LARGE SCALE GENOMIC DNA]</scope>
    <source>
        <strain evidence="1 2">CBS 121593</strain>
    </source>
</reference>
<accession>A0A395GV22</accession>
<organism evidence="1 2">
    <name type="scientific">Aspergillus ibericus CBS 121593</name>
    <dbReference type="NCBI Taxonomy" id="1448316"/>
    <lineage>
        <taxon>Eukaryota</taxon>
        <taxon>Fungi</taxon>
        <taxon>Dikarya</taxon>
        <taxon>Ascomycota</taxon>
        <taxon>Pezizomycotina</taxon>
        <taxon>Eurotiomycetes</taxon>
        <taxon>Eurotiomycetidae</taxon>
        <taxon>Eurotiales</taxon>
        <taxon>Aspergillaceae</taxon>
        <taxon>Aspergillus</taxon>
        <taxon>Aspergillus subgen. Circumdati</taxon>
    </lineage>
</organism>
<name>A0A395GV22_9EURO</name>